<keyword evidence="2" id="KW-1185">Reference proteome</keyword>
<proteinExistence type="predicted"/>
<evidence type="ECO:0000313" key="1">
    <source>
        <dbReference type="EMBL" id="QIN97014.1"/>
    </source>
</evidence>
<protein>
    <submittedName>
        <fullName evidence="1">Uncharacterized protein</fullName>
    </submittedName>
</protein>
<dbReference type="Proteomes" id="UP000501900">
    <property type="component" value="Genome"/>
</dbReference>
<sequence length="68" mass="8085">MTTFLTAAQREYLLEEYKEQLEEFGQLEEYAQLIEELPSWDNVAFWTEMTDQMPIYAEPGMLDQLMGK</sequence>
<dbReference type="RefSeq" id="YP_010670682.1">
    <property type="nucleotide sequence ID" value="NC_070965.1"/>
</dbReference>
<evidence type="ECO:0000313" key="2">
    <source>
        <dbReference type="Proteomes" id="UP000501900"/>
    </source>
</evidence>
<reference evidence="1 2" key="1">
    <citation type="submission" date="2020-03" db="EMBL/GenBank/DDBJ databases">
        <title>The Isolation and Genome Sequence of a Novel Cyanophage S-H34 from the Huanghai Sea, China.</title>
        <authorList>
            <person name="Jiang T."/>
        </authorList>
    </citation>
    <scope>NUCLEOTIDE SEQUENCE [LARGE SCALE GENOMIC DNA]</scope>
</reference>
<dbReference type="KEGG" id="vg:77946892"/>
<accession>A0A6G8R6J9</accession>
<dbReference type="EMBL" id="MT162467">
    <property type="protein sequence ID" value="QIN97014.1"/>
    <property type="molecule type" value="Genomic_DNA"/>
</dbReference>
<organism evidence="1 2">
    <name type="scientific">Synechococcus phage S-H34</name>
    <dbReference type="NCBI Taxonomy" id="2718942"/>
    <lineage>
        <taxon>Viruses</taxon>
        <taxon>Duplodnaviria</taxon>
        <taxon>Heunggongvirae</taxon>
        <taxon>Uroviricota</taxon>
        <taxon>Caudoviricetes</taxon>
        <taxon>Pantevenvirales</taxon>
        <taxon>Kyanoviridae</taxon>
        <taxon>Makaravirus</taxon>
        <taxon>Makaravirus thirtyfour</taxon>
    </lineage>
</organism>
<dbReference type="GeneID" id="77946892"/>
<name>A0A6G8R6J9_9CAUD</name>